<dbReference type="Proteomes" id="UP000008037">
    <property type="component" value="Chromosome"/>
</dbReference>
<keyword evidence="2" id="KW-1185">Reference proteome</keyword>
<accession>K0IL94</accession>
<dbReference type="AlphaFoldDB" id="K0IL94"/>
<reference evidence="1 2" key="1">
    <citation type="journal article" date="2012" name="Environ. Microbiol.">
        <title>The genome of the ammonia-oxidizing Candidatus Nitrososphaera gargensis: insights into metabolic versatility and environmental adaptations.</title>
        <authorList>
            <person name="Spang A."/>
            <person name="Poehlein A."/>
            <person name="Offre P."/>
            <person name="Zumbragel S."/>
            <person name="Haider S."/>
            <person name="Rychlik N."/>
            <person name="Nowka B."/>
            <person name="Schmeisser C."/>
            <person name="Lebedeva E.V."/>
            <person name="Rattei T."/>
            <person name="Bohm C."/>
            <person name="Schmid M."/>
            <person name="Galushko A."/>
            <person name="Hatzenpichler R."/>
            <person name="Weinmaier T."/>
            <person name="Daniel R."/>
            <person name="Schleper C."/>
            <person name="Spieck E."/>
            <person name="Streit W."/>
            <person name="Wagner M."/>
        </authorList>
    </citation>
    <scope>NUCLEOTIDE SEQUENCE [LARGE SCALE GENOMIC DNA]</scope>
    <source>
        <strain evidence="2">Ga9.2</strain>
    </source>
</reference>
<organism evidence="1 2">
    <name type="scientific">Nitrososphaera gargensis (strain Ga9.2)</name>
    <dbReference type="NCBI Taxonomy" id="1237085"/>
    <lineage>
        <taxon>Archaea</taxon>
        <taxon>Nitrososphaerota</taxon>
        <taxon>Nitrososphaeria</taxon>
        <taxon>Nitrososphaerales</taxon>
        <taxon>Nitrososphaeraceae</taxon>
        <taxon>Nitrososphaera</taxon>
    </lineage>
</organism>
<dbReference type="EMBL" id="CP002408">
    <property type="protein sequence ID" value="AFU56959.1"/>
    <property type="molecule type" value="Genomic_DNA"/>
</dbReference>
<evidence type="ECO:0000313" key="1">
    <source>
        <dbReference type="EMBL" id="AFU56959.1"/>
    </source>
</evidence>
<protein>
    <submittedName>
        <fullName evidence="1">Uncharacterized protein</fullName>
    </submittedName>
</protein>
<dbReference type="STRING" id="1237085.Ngar_c00090"/>
<dbReference type="InParanoid" id="K0IL94"/>
<dbReference type="KEGG" id="nga:Ngar_c00090"/>
<gene>
    <name evidence="1" type="ordered locus">Ngar_c00090</name>
</gene>
<dbReference type="GeneID" id="13796185"/>
<dbReference type="RefSeq" id="WP_015017532.1">
    <property type="nucleotide sequence ID" value="NC_018719.1"/>
</dbReference>
<proteinExistence type="predicted"/>
<evidence type="ECO:0000313" key="2">
    <source>
        <dbReference type="Proteomes" id="UP000008037"/>
    </source>
</evidence>
<dbReference type="BioCyc" id="CNIT1237085:G1324-9-MONOMER"/>
<sequence length="63" mass="7180">MIGVHQRSVEVFDSPITRKQTYTSLPRPIQCARCNHLAYCKVMYDLGQVIKVEFLCKACCEAS</sequence>
<name>K0IL94_NITGG</name>
<dbReference type="HOGENOM" id="CLU_2875194_0_0_2"/>